<dbReference type="InterPro" id="IPR050204">
    <property type="entry name" value="AraC_XylS_family_regulators"/>
</dbReference>
<accession>A0AAE3ZI78</accession>
<keyword evidence="6" id="KW-1185">Reference proteome</keyword>
<dbReference type="Proteomes" id="UP001180845">
    <property type="component" value="Unassembled WGS sequence"/>
</dbReference>
<dbReference type="RefSeq" id="WP_310277249.1">
    <property type="nucleotide sequence ID" value="NZ_JAVDXW010000001.1"/>
</dbReference>
<evidence type="ECO:0000256" key="3">
    <source>
        <dbReference type="ARBA" id="ARBA00023163"/>
    </source>
</evidence>
<gene>
    <name evidence="5" type="ORF">JOF55_004265</name>
</gene>
<keyword evidence="1" id="KW-0805">Transcription regulation</keyword>
<organism evidence="5 6">
    <name type="scientific">Haloactinomyces albus</name>
    <dbReference type="NCBI Taxonomy" id="1352928"/>
    <lineage>
        <taxon>Bacteria</taxon>
        <taxon>Bacillati</taxon>
        <taxon>Actinomycetota</taxon>
        <taxon>Actinomycetes</taxon>
        <taxon>Actinopolysporales</taxon>
        <taxon>Actinopolysporaceae</taxon>
        <taxon>Haloactinomyces</taxon>
    </lineage>
</organism>
<keyword evidence="2 5" id="KW-0238">DNA-binding</keyword>
<dbReference type="Gene3D" id="1.10.10.60">
    <property type="entry name" value="Homeodomain-like"/>
    <property type="match status" value="1"/>
</dbReference>
<evidence type="ECO:0000313" key="6">
    <source>
        <dbReference type="Proteomes" id="UP001180845"/>
    </source>
</evidence>
<dbReference type="Pfam" id="PF12833">
    <property type="entry name" value="HTH_18"/>
    <property type="match status" value="1"/>
</dbReference>
<sequence length="307" mass="34235">MTAALADLERFEAQASSAFAPLRMSTTAPGPYRGDFRTTRVGELIFTRIVGDAVTVRRDRELIRSDDPELIKVSWHRTGRAGVEQDDQRCTLKPGRMVAYDTTRPYELRFWEPYDIIVAGIPRAVWAAHTDVFRSHTARPVPADAGTQRLIGTFFTELSGSLATEVSTTAHRHLTDAFISLITSAFAGTPPDERHSTGTLFQRIEAYCLDNLANPDLSMRSIAAAHHISVRYLHKLAHDAGINLATWVRKQRLQRIRADLANPAFAQHTPAAIAARWGILDAKHLSRSLKTEFDETPTQIRRTAGLL</sequence>
<proteinExistence type="predicted"/>
<dbReference type="PROSITE" id="PS01124">
    <property type="entry name" value="HTH_ARAC_FAMILY_2"/>
    <property type="match status" value="1"/>
</dbReference>
<dbReference type="Pfam" id="PF14525">
    <property type="entry name" value="AraC_binding_2"/>
    <property type="match status" value="1"/>
</dbReference>
<feature type="domain" description="HTH araC/xylS-type" evidence="4">
    <location>
        <begin position="202"/>
        <end position="303"/>
    </location>
</feature>
<keyword evidence="3" id="KW-0804">Transcription</keyword>
<dbReference type="GO" id="GO:0003700">
    <property type="term" value="F:DNA-binding transcription factor activity"/>
    <property type="evidence" value="ECO:0007669"/>
    <property type="project" value="InterPro"/>
</dbReference>
<dbReference type="EMBL" id="JAVDXW010000001">
    <property type="protein sequence ID" value="MDR7304084.1"/>
    <property type="molecule type" value="Genomic_DNA"/>
</dbReference>
<dbReference type="PANTHER" id="PTHR46796">
    <property type="entry name" value="HTH-TYPE TRANSCRIPTIONAL ACTIVATOR RHAS-RELATED"/>
    <property type="match status" value="1"/>
</dbReference>
<evidence type="ECO:0000256" key="2">
    <source>
        <dbReference type="ARBA" id="ARBA00023125"/>
    </source>
</evidence>
<reference evidence="5" key="1">
    <citation type="submission" date="2023-07" db="EMBL/GenBank/DDBJ databases">
        <title>Sequencing the genomes of 1000 actinobacteria strains.</title>
        <authorList>
            <person name="Klenk H.-P."/>
        </authorList>
    </citation>
    <scope>NUCLEOTIDE SEQUENCE</scope>
    <source>
        <strain evidence="5">DSM 45977</strain>
    </source>
</reference>
<dbReference type="AlphaFoldDB" id="A0AAE3ZI78"/>
<evidence type="ECO:0000313" key="5">
    <source>
        <dbReference type="EMBL" id="MDR7304084.1"/>
    </source>
</evidence>
<dbReference type="GO" id="GO:0043565">
    <property type="term" value="F:sequence-specific DNA binding"/>
    <property type="evidence" value="ECO:0007669"/>
    <property type="project" value="InterPro"/>
</dbReference>
<evidence type="ECO:0000256" key="1">
    <source>
        <dbReference type="ARBA" id="ARBA00023015"/>
    </source>
</evidence>
<name>A0AAE3ZI78_9ACTN</name>
<evidence type="ECO:0000259" key="4">
    <source>
        <dbReference type="PROSITE" id="PS01124"/>
    </source>
</evidence>
<dbReference type="InterPro" id="IPR035418">
    <property type="entry name" value="AraC-bd_2"/>
</dbReference>
<dbReference type="InterPro" id="IPR018060">
    <property type="entry name" value="HTH_AraC"/>
</dbReference>
<protein>
    <submittedName>
        <fullName evidence="5">AraC-like DNA-binding protein</fullName>
    </submittedName>
</protein>
<dbReference type="PANTHER" id="PTHR46796:SF6">
    <property type="entry name" value="ARAC SUBFAMILY"/>
    <property type="match status" value="1"/>
</dbReference>
<comment type="caution">
    <text evidence="5">The sequence shown here is derived from an EMBL/GenBank/DDBJ whole genome shotgun (WGS) entry which is preliminary data.</text>
</comment>
<dbReference type="SMART" id="SM00342">
    <property type="entry name" value="HTH_ARAC"/>
    <property type="match status" value="1"/>
</dbReference>